<evidence type="ECO:0000313" key="2">
    <source>
        <dbReference type="Proteomes" id="UP000536624"/>
    </source>
</evidence>
<dbReference type="Proteomes" id="UP000536624">
    <property type="component" value="Unassembled WGS sequence"/>
</dbReference>
<dbReference type="RefSeq" id="WP_167505310.1">
    <property type="nucleotide sequence ID" value="NZ_JAALLH010000002.1"/>
</dbReference>
<gene>
    <name evidence="1" type="ORF">SMALB_8546</name>
</gene>
<protein>
    <submittedName>
        <fullName evidence="1">Cell wall protein</fullName>
    </submittedName>
</protein>
<dbReference type="EMBL" id="JAALLH010000002">
    <property type="protein sequence ID" value="NIY70415.1"/>
    <property type="molecule type" value="Genomic_DNA"/>
</dbReference>
<dbReference type="InterPro" id="IPR006311">
    <property type="entry name" value="TAT_signal"/>
</dbReference>
<dbReference type="PROSITE" id="PS51318">
    <property type="entry name" value="TAT"/>
    <property type="match status" value="1"/>
</dbReference>
<dbReference type="AlphaFoldDB" id="A0A7X6B1Z9"/>
<sequence length="243" mass="24717">MSAYRTGDPLDRRRFLTAAALRGATVIGTGALSASALSTGVLGTRVTGATGTTGATGVIGATALGAVDADAAFAAPIRPLDPAVARSAFAEGRIAAINGDVLEVAGSYGDHSRVRITGATSVWKGRATTAADIDTGDGLYARGLPLPDGTLAADAVWVNIVNLHTTIRGIEKTRLHLAHGQHEIIGNLMAERTSAAYGDTSPTADLSRLTIGQSAQVLGAWRPSDGSVDLVRVAVAPGAGRRR</sequence>
<evidence type="ECO:0000313" key="1">
    <source>
        <dbReference type="EMBL" id="NIY70415.1"/>
    </source>
</evidence>
<organism evidence="1 2">
    <name type="scientific">Streptomyces malaysiensis</name>
    <dbReference type="NCBI Taxonomy" id="92644"/>
    <lineage>
        <taxon>Bacteria</taxon>
        <taxon>Bacillati</taxon>
        <taxon>Actinomycetota</taxon>
        <taxon>Actinomycetes</taxon>
        <taxon>Kitasatosporales</taxon>
        <taxon>Streptomycetaceae</taxon>
        <taxon>Streptomyces</taxon>
        <taxon>Streptomyces violaceusniger group</taxon>
    </lineage>
</organism>
<comment type="caution">
    <text evidence="1">The sequence shown here is derived from an EMBL/GenBank/DDBJ whole genome shotgun (WGS) entry which is preliminary data.</text>
</comment>
<name>A0A7X6B1Z9_STRMQ</name>
<reference evidence="1 2" key="1">
    <citation type="submission" date="2020-02" db="EMBL/GenBank/DDBJ databases">
        <title>Streptomyces malaysiensis DSM14702 (JHCC583434, PFL_A843) Genome sequencing and assembly.</title>
        <authorList>
            <person name="Samborskyy M."/>
        </authorList>
    </citation>
    <scope>NUCLEOTIDE SEQUENCE [LARGE SCALE GENOMIC DNA]</scope>
    <source>
        <strain evidence="1 2">DSM 14702</strain>
    </source>
</reference>
<accession>A0A7X6B1Z9</accession>
<proteinExistence type="predicted"/>